<feature type="transmembrane region" description="Helical" evidence="8">
    <location>
        <begin position="79"/>
        <end position="100"/>
    </location>
</feature>
<feature type="transmembrane region" description="Helical" evidence="8">
    <location>
        <begin position="219"/>
        <end position="239"/>
    </location>
</feature>
<evidence type="ECO:0000313" key="9">
    <source>
        <dbReference type="EMBL" id="GAA3914986.1"/>
    </source>
</evidence>
<dbReference type="RefSeq" id="WP_344758369.1">
    <property type="nucleotide sequence ID" value="NZ_BAAAZU010000003.1"/>
</dbReference>
<dbReference type="NCBIfam" id="TIGR00842">
    <property type="entry name" value="bcct"/>
    <property type="match status" value="1"/>
</dbReference>
<evidence type="ECO:0000256" key="3">
    <source>
        <dbReference type="ARBA" id="ARBA00022448"/>
    </source>
</evidence>
<dbReference type="PANTHER" id="PTHR30047:SF7">
    <property type="entry name" value="HIGH-AFFINITY CHOLINE TRANSPORT PROTEIN"/>
    <property type="match status" value="1"/>
</dbReference>
<comment type="subcellular location">
    <subcellularLocation>
        <location evidence="1">Cell membrane</location>
        <topology evidence="1">Multi-pass membrane protein</topology>
    </subcellularLocation>
</comment>
<proteinExistence type="inferred from homology"/>
<dbReference type="PROSITE" id="PS01303">
    <property type="entry name" value="BCCT"/>
    <property type="match status" value="1"/>
</dbReference>
<name>A0ABP7M5A8_9GAMM</name>
<keyword evidence="5 8" id="KW-0812">Transmembrane</keyword>
<dbReference type="PANTHER" id="PTHR30047">
    <property type="entry name" value="HIGH-AFFINITY CHOLINE TRANSPORT PROTEIN-RELATED"/>
    <property type="match status" value="1"/>
</dbReference>
<comment type="similarity">
    <text evidence="2">Belongs to the BCCT transporter (TC 2.A.15) family.</text>
</comment>
<evidence type="ECO:0000256" key="1">
    <source>
        <dbReference type="ARBA" id="ARBA00004651"/>
    </source>
</evidence>
<feature type="transmembrane region" description="Helical" evidence="8">
    <location>
        <begin position="251"/>
        <end position="271"/>
    </location>
</feature>
<feature type="transmembrane region" description="Helical" evidence="8">
    <location>
        <begin position="393"/>
        <end position="422"/>
    </location>
</feature>
<evidence type="ECO:0000256" key="7">
    <source>
        <dbReference type="ARBA" id="ARBA00023136"/>
    </source>
</evidence>
<feature type="transmembrane region" description="Helical" evidence="8">
    <location>
        <begin position="134"/>
        <end position="152"/>
    </location>
</feature>
<sequence>MVYRISIALVIALVVLAGAMSDAFNDVVQELVRHLVRDAGWTYLVVVFATLVFLLYLAFGRFGHLRIGGEDAEPEFSYASWLSMLFAAGMGIGLVFWGAAEPVSHFLQPPEGLPPESNAAARAAMRYAFFHWGLHPWAVYALIGLAMAWFQYNRGGRGLISDLLQPVIGTSHRGWPGRVVNILAIVATAVGVATTLGFGTIQIAAGIERVFGIPSGRTLQLAVIAIAFVLYMSSTATGVDRGIKWLSNFNLALAGVLLLLVLVLGPTGFILDTFTTTLGSYLNQLVTMSLRMAPFSGSSWVADWTIFYWAWWIAWAPFVGAFIARISRGRAIREFILGVVVAPSLLGFLWFSVFGGTALWSQLFGHVDLAGAMAQGYETVLFTMFDSLPMPGVLAVIALVLLVIFFVTSADSAVLVLASMSTDEPGDPPLSRKLVWGVAVALIAAALLLAGGLEALQGVITIVALPFALLMLLVMVALYRVLDQEHRLEQRRQARARHAIEQWIANEQAARDAAEEAPGRPGTPAR</sequence>
<protein>
    <submittedName>
        <fullName evidence="9">Glycine betaine transporter OpuD</fullName>
    </submittedName>
</protein>
<feature type="transmembrane region" description="Helical" evidence="8">
    <location>
        <begin position="434"/>
        <end position="453"/>
    </location>
</feature>
<evidence type="ECO:0000256" key="8">
    <source>
        <dbReference type="SAM" id="Phobius"/>
    </source>
</evidence>
<feature type="transmembrane region" description="Helical" evidence="8">
    <location>
        <begin position="336"/>
        <end position="360"/>
    </location>
</feature>
<feature type="transmembrane region" description="Helical" evidence="8">
    <location>
        <begin position="40"/>
        <end position="59"/>
    </location>
</feature>
<feature type="transmembrane region" description="Helical" evidence="8">
    <location>
        <begin position="182"/>
        <end position="207"/>
    </location>
</feature>
<feature type="transmembrane region" description="Helical" evidence="8">
    <location>
        <begin position="306"/>
        <end position="324"/>
    </location>
</feature>
<reference evidence="10" key="1">
    <citation type="journal article" date="2019" name="Int. J. Syst. Evol. Microbiol.">
        <title>The Global Catalogue of Microorganisms (GCM) 10K type strain sequencing project: providing services to taxonomists for standard genome sequencing and annotation.</title>
        <authorList>
            <consortium name="The Broad Institute Genomics Platform"/>
            <consortium name="The Broad Institute Genome Sequencing Center for Infectious Disease"/>
            <person name="Wu L."/>
            <person name="Ma J."/>
        </authorList>
    </citation>
    <scope>NUCLEOTIDE SEQUENCE [LARGE SCALE GENOMIC DNA]</scope>
    <source>
        <strain evidence="10">JCM 16916</strain>
    </source>
</reference>
<dbReference type="Pfam" id="PF02028">
    <property type="entry name" value="BCCT"/>
    <property type="match status" value="1"/>
</dbReference>
<evidence type="ECO:0000313" key="10">
    <source>
        <dbReference type="Proteomes" id="UP001501727"/>
    </source>
</evidence>
<dbReference type="InterPro" id="IPR018093">
    <property type="entry name" value="BCCT_CS"/>
</dbReference>
<evidence type="ECO:0000256" key="5">
    <source>
        <dbReference type="ARBA" id="ARBA00022692"/>
    </source>
</evidence>
<dbReference type="EMBL" id="BAAAZU010000003">
    <property type="protein sequence ID" value="GAA3914986.1"/>
    <property type="molecule type" value="Genomic_DNA"/>
</dbReference>
<dbReference type="Proteomes" id="UP001501727">
    <property type="component" value="Unassembled WGS sequence"/>
</dbReference>
<evidence type="ECO:0000256" key="2">
    <source>
        <dbReference type="ARBA" id="ARBA00005658"/>
    </source>
</evidence>
<organism evidence="9 10">
    <name type="scientific">Luteimonas lutimaris</name>
    <dbReference type="NCBI Taxonomy" id="698645"/>
    <lineage>
        <taxon>Bacteria</taxon>
        <taxon>Pseudomonadati</taxon>
        <taxon>Pseudomonadota</taxon>
        <taxon>Gammaproteobacteria</taxon>
        <taxon>Lysobacterales</taxon>
        <taxon>Lysobacteraceae</taxon>
        <taxon>Luteimonas</taxon>
    </lineage>
</organism>
<evidence type="ECO:0000256" key="4">
    <source>
        <dbReference type="ARBA" id="ARBA00022475"/>
    </source>
</evidence>
<keyword evidence="6 8" id="KW-1133">Transmembrane helix</keyword>
<keyword evidence="10" id="KW-1185">Reference proteome</keyword>
<keyword evidence="3" id="KW-0813">Transport</keyword>
<dbReference type="InterPro" id="IPR000060">
    <property type="entry name" value="BCCT_transptr"/>
</dbReference>
<accession>A0ABP7M5A8</accession>
<feature type="transmembrane region" description="Helical" evidence="8">
    <location>
        <begin position="459"/>
        <end position="482"/>
    </location>
</feature>
<keyword evidence="4" id="KW-1003">Cell membrane</keyword>
<keyword evidence="7 8" id="KW-0472">Membrane</keyword>
<evidence type="ECO:0000256" key="6">
    <source>
        <dbReference type="ARBA" id="ARBA00022989"/>
    </source>
</evidence>
<comment type="caution">
    <text evidence="9">The sequence shown here is derived from an EMBL/GenBank/DDBJ whole genome shotgun (WGS) entry which is preliminary data.</text>
</comment>
<gene>
    <name evidence="9" type="primary">opuD</name>
    <name evidence="9" type="ORF">GCM10022229_05120</name>
</gene>